<feature type="domain" description="ABC transmembrane type-1" evidence="7">
    <location>
        <begin position="15"/>
        <end position="196"/>
    </location>
</feature>
<evidence type="ECO:0000259" key="7">
    <source>
        <dbReference type="PROSITE" id="PS50928"/>
    </source>
</evidence>
<sequence length="230" mass="24854">MSWLIDNFGQVWSLTVDHVVYSAIPIILGFVIAVPIGWLTNRYRLSRATVLTIVGLLYTVPSLPLIIVLPTLLGTRILDPVNIVVALTIYAVAIMVRTASDAFASVDVDVLLSATAVGFSTWRRFWGVELPLAGPVLLSGVRVVSVSTISLLTVGAVMGIPNLGYLFLDGLQRNFPLEIVVGIVGTILIAVIFDAVLALLGRLLLPWTRGRKQRRRATVTDPELEVVGAS</sequence>
<protein>
    <submittedName>
        <fullName evidence="8">ABC transporter permease</fullName>
    </submittedName>
</protein>
<feature type="transmembrane region" description="Helical" evidence="6">
    <location>
        <begin position="50"/>
        <end position="71"/>
    </location>
</feature>
<evidence type="ECO:0000313" key="8">
    <source>
        <dbReference type="EMBL" id="QDZ13978.1"/>
    </source>
</evidence>
<reference evidence="8 9" key="1">
    <citation type="submission" date="2019-07" db="EMBL/GenBank/DDBJ databases">
        <title>Full genome sequence of Humibacter sp. WJ7-1.</title>
        <authorList>
            <person name="Im W.-T."/>
        </authorList>
    </citation>
    <scope>NUCLEOTIDE SEQUENCE [LARGE SCALE GENOMIC DNA]</scope>
    <source>
        <strain evidence="8 9">WJ7-1</strain>
    </source>
</reference>
<feature type="transmembrane region" description="Helical" evidence="6">
    <location>
        <begin position="143"/>
        <end position="167"/>
    </location>
</feature>
<evidence type="ECO:0000256" key="4">
    <source>
        <dbReference type="ARBA" id="ARBA00022989"/>
    </source>
</evidence>
<dbReference type="CDD" id="cd06261">
    <property type="entry name" value="TM_PBP2"/>
    <property type="match status" value="1"/>
</dbReference>
<dbReference type="RefSeq" id="WP_146318426.1">
    <property type="nucleotide sequence ID" value="NZ_CP042305.1"/>
</dbReference>
<evidence type="ECO:0000256" key="1">
    <source>
        <dbReference type="ARBA" id="ARBA00004141"/>
    </source>
</evidence>
<feature type="transmembrane region" description="Helical" evidence="6">
    <location>
        <begin position="77"/>
        <end position="96"/>
    </location>
</feature>
<dbReference type="GO" id="GO:0005886">
    <property type="term" value="C:plasma membrane"/>
    <property type="evidence" value="ECO:0007669"/>
    <property type="project" value="UniProtKB-SubCell"/>
</dbReference>
<proteinExistence type="inferred from homology"/>
<accession>A0A5B8LZN5</accession>
<keyword evidence="3 6" id="KW-0812">Transmembrane</keyword>
<keyword evidence="5 6" id="KW-0472">Membrane</keyword>
<gene>
    <name evidence="8" type="ORF">FPZ11_03535</name>
</gene>
<dbReference type="PANTHER" id="PTHR30177:SF4">
    <property type="entry name" value="OSMOPROTECTANT IMPORT PERMEASE PROTEIN OSMW"/>
    <property type="match status" value="1"/>
</dbReference>
<dbReference type="GO" id="GO:0055085">
    <property type="term" value="P:transmembrane transport"/>
    <property type="evidence" value="ECO:0007669"/>
    <property type="project" value="InterPro"/>
</dbReference>
<feature type="transmembrane region" description="Helical" evidence="6">
    <location>
        <begin position="20"/>
        <end position="38"/>
    </location>
</feature>
<dbReference type="Gene3D" id="1.10.3720.10">
    <property type="entry name" value="MetI-like"/>
    <property type="match status" value="1"/>
</dbReference>
<name>A0A5B8LZN5_9MICO</name>
<evidence type="ECO:0000256" key="5">
    <source>
        <dbReference type="ARBA" id="ARBA00023136"/>
    </source>
</evidence>
<evidence type="ECO:0000313" key="9">
    <source>
        <dbReference type="Proteomes" id="UP000320216"/>
    </source>
</evidence>
<keyword evidence="4 6" id="KW-1133">Transmembrane helix</keyword>
<dbReference type="InterPro" id="IPR000515">
    <property type="entry name" value="MetI-like"/>
</dbReference>
<keyword evidence="9" id="KW-1185">Reference proteome</keyword>
<dbReference type="SUPFAM" id="SSF161098">
    <property type="entry name" value="MetI-like"/>
    <property type="match status" value="1"/>
</dbReference>
<dbReference type="GO" id="GO:0031460">
    <property type="term" value="P:glycine betaine transport"/>
    <property type="evidence" value="ECO:0007669"/>
    <property type="project" value="TreeGrafter"/>
</dbReference>
<evidence type="ECO:0000256" key="6">
    <source>
        <dbReference type="RuleBase" id="RU363032"/>
    </source>
</evidence>
<comment type="subcellular location">
    <subcellularLocation>
        <location evidence="6">Cell membrane</location>
        <topology evidence="6">Multi-pass membrane protein</topology>
    </subcellularLocation>
    <subcellularLocation>
        <location evidence="1">Membrane</location>
        <topology evidence="1">Multi-pass membrane protein</topology>
    </subcellularLocation>
</comment>
<dbReference type="AlphaFoldDB" id="A0A5B8LZN5"/>
<dbReference type="InterPro" id="IPR051204">
    <property type="entry name" value="ABC_transp_perm/SBD"/>
</dbReference>
<comment type="similarity">
    <text evidence="6">Belongs to the binding-protein-dependent transport system permease family.</text>
</comment>
<organism evidence="8 9">
    <name type="scientific">Humibacter ginsenosidimutans</name>
    <dbReference type="NCBI Taxonomy" id="2599293"/>
    <lineage>
        <taxon>Bacteria</taxon>
        <taxon>Bacillati</taxon>
        <taxon>Actinomycetota</taxon>
        <taxon>Actinomycetes</taxon>
        <taxon>Micrococcales</taxon>
        <taxon>Microbacteriaceae</taxon>
        <taxon>Humibacter</taxon>
    </lineage>
</organism>
<evidence type="ECO:0000256" key="3">
    <source>
        <dbReference type="ARBA" id="ARBA00022692"/>
    </source>
</evidence>
<dbReference type="EMBL" id="CP042305">
    <property type="protein sequence ID" value="QDZ13978.1"/>
    <property type="molecule type" value="Genomic_DNA"/>
</dbReference>
<keyword evidence="2 6" id="KW-0813">Transport</keyword>
<feature type="transmembrane region" description="Helical" evidence="6">
    <location>
        <begin position="179"/>
        <end position="205"/>
    </location>
</feature>
<dbReference type="InterPro" id="IPR035906">
    <property type="entry name" value="MetI-like_sf"/>
</dbReference>
<dbReference type="PANTHER" id="PTHR30177">
    <property type="entry name" value="GLYCINE BETAINE/L-PROLINE TRANSPORT SYSTEM PERMEASE PROTEIN PROW"/>
    <property type="match status" value="1"/>
</dbReference>
<dbReference type="PROSITE" id="PS50928">
    <property type="entry name" value="ABC_TM1"/>
    <property type="match status" value="1"/>
</dbReference>
<evidence type="ECO:0000256" key="2">
    <source>
        <dbReference type="ARBA" id="ARBA00022448"/>
    </source>
</evidence>
<dbReference type="OrthoDB" id="3233284at2"/>
<dbReference type="Proteomes" id="UP000320216">
    <property type="component" value="Chromosome"/>
</dbReference>
<dbReference type="KEGG" id="huw:FPZ11_03535"/>
<dbReference type="Pfam" id="PF00528">
    <property type="entry name" value="BPD_transp_1"/>
    <property type="match status" value="1"/>
</dbReference>